<dbReference type="eggNOG" id="COG2913">
    <property type="taxonomic scope" value="Bacteria"/>
</dbReference>
<keyword evidence="3" id="KW-0998">Cell outer membrane</keyword>
<dbReference type="GO" id="GO:1990063">
    <property type="term" value="C:Bam protein complex"/>
    <property type="evidence" value="ECO:0007669"/>
    <property type="project" value="TreeGrafter"/>
</dbReference>
<dbReference type="GO" id="GO:0043165">
    <property type="term" value="P:Gram-negative-bacterium-type cell outer membrane assembly"/>
    <property type="evidence" value="ECO:0007669"/>
    <property type="project" value="TreeGrafter"/>
</dbReference>
<name>G6EEM9_9SPHN</name>
<evidence type="ECO:0000256" key="1">
    <source>
        <dbReference type="ARBA" id="ARBA00022729"/>
    </source>
</evidence>
<sequence>MDEPDDWSVKMRSFGPKIAAAGLVMALAALAGGCTSIRDHRGYIVDQTLVDSVQPGVDNRLSVEKTLGRPTFVSQFGEKDWYYVSQFVKTPPFGRPRTTEQTVLRVRFDPKGNVVAVDRRGVEQVARISPNGDKTPTLGRHRGLLEDLFGNIGAVGAGGMGGQAGPSGPGPNGS</sequence>
<evidence type="ECO:0000256" key="2">
    <source>
        <dbReference type="ARBA" id="ARBA00023136"/>
    </source>
</evidence>
<dbReference type="PANTHER" id="PTHR37482">
    <property type="entry name" value="OUTER MEMBRANE PROTEIN ASSEMBLY FACTOR BAME"/>
    <property type="match status" value="1"/>
</dbReference>
<organism evidence="5 6">
    <name type="scientific">Novosphingobium pentaromativorans US6-1</name>
    <dbReference type="NCBI Taxonomy" id="1088721"/>
    <lineage>
        <taxon>Bacteria</taxon>
        <taxon>Pseudomonadati</taxon>
        <taxon>Pseudomonadota</taxon>
        <taxon>Alphaproteobacteria</taxon>
        <taxon>Sphingomonadales</taxon>
        <taxon>Sphingomonadaceae</taxon>
        <taxon>Novosphingobium</taxon>
    </lineage>
</organism>
<keyword evidence="2" id="KW-0472">Membrane</keyword>
<dbReference type="EMBL" id="AGFM01000040">
    <property type="protein sequence ID" value="EHJ60274.1"/>
    <property type="molecule type" value="Genomic_DNA"/>
</dbReference>
<reference evidence="5 6" key="1">
    <citation type="journal article" date="2012" name="J. Bacteriol.">
        <title>Genome sequence of benzo(a)pyrene-degrading bacterium Novosphingobium pentaromativorans US6-1.</title>
        <authorList>
            <person name="Luo Y.R."/>
            <person name="Kang S.G."/>
            <person name="Kim S.J."/>
            <person name="Kim M.R."/>
            <person name="Li N."/>
            <person name="Lee J.H."/>
            <person name="Kwon K.K."/>
        </authorList>
    </citation>
    <scope>NUCLEOTIDE SEQUENCE [LARGE SCALE GENOMIC DNA]</scope>
    <source>
        <strain evidence="5 6">US6-1</strain>
    </source>
</reference>
<dbReference type="PANTHER" id="PTHR37482:SF1">
    <property type="entry name" value="OUTER MEMBRANE PROTEIN ASSEMBLY FACTOR BAME"/>
    <property type="match status" value="1"/>
</dbReference>
<dbReference type="GO" id="GO:0030674">
    <property type="term" value="F:protein-macromolecule adaptor activity"/>
    <property type="evidence" value="ECO:0007669"/>
    <property type="project" value="TreeGrafter"/>
</dbReference>
<dbReference type="InterPro" id="IPR007450">
    <property type="entry name" value="BamE_dom"/>
</dbReference>
<proteinExistence type="predicted"/>
<dbReference type="InterPro" id="IPR037873">
    <property type="entry name" value="BamE-like"/>
</dbReference>
<evidence type="ECO:0000256" key="3">
    <source>
        <dbReference type="ARBA" id="ARBA00023237"/>
    </source>
</evidence>
<dbReference type="AlphaFoldDB" id="G6EEM9"/>
<dbReference type="PATRIC" id="fig|1088721.3.peg.2766"/>
<dbReference type="Gene3D" id="3.30.1450.10">
    <property type="match status" value="1"/>
</dbReference>
<dbReference type="Proteomes" id="UP000004030">
    <property type="component" value="Unassembled WGS sequence"/>
</dbReference>
<dbReference type="Pfam" id="PF04355">
    <property type="entry name" value="BamE"/>
    <property type="match status" value="1"/>
</dbReference>
<protein>
    <submittedName>
        <fullName evidence="5">SmpA/OmlA</fullName>
    </submittedName>
</protein>
<feature type="domain" description="Outer membrane protein assembly factor BamE" evidence="4">
    <location>
        <begin position="42"/>
        <end position="115"/>
    </location>
</feature>
<keyword evidence="1" id="KW-0732">Signal</keyword>
<dbReference type="GO" id="GO:0051205">
    <property type="term" value="P:protein insertion into membrane"/>
    <property type="evidence" value="ECO:0007669"/>
    <property type="project" value="TreeGrafter"/>
</dbReference>
<evidence type="ECO:0000313" key="5">
    <source>
        <dbReference type="EMBL" id="EHJ60274.1"/>
    </source>
</evidence>
<evidence type="ECO:0000259" key="4">
    <source>
        <dbReference type="Pfam" id="PF04355"/>
    </source>
</evidence>
<gene>
    <name evidence="5" type="ORF">NSU_2800</name>
</gene>
<dbReference type="STRING" id="1088721.JI59_06135"/>
<evidence type="ECO:0000313" key="6">
    <source>
        <dbReference type="Proteomes" id="UP000004030"/>
    </source>
</evidence>
<accession>G6EEM9</accession>
<keyword evidence="6" id="KW-1185">Reference proteome</keyword>
<comment type="caution">
    <text evidence="5">The sequence shown here is derived from an EMBL/GenBank/DDBJ whole genome shotgun (WGS) entry which is preliminary data.</text>
</comment>
<dbReference type="InterPro" id="IPR026592">
    <property type="entry name" value="BamE"/>
</dbReference>